<dbReference type="PROSITE" id="PS00092">
    <property type="entry name" value="N6_MTASE"/>
    <property type="match status" value="1"/>
</dbReference>
<organism evidence="8 9">
    <name type="scientific">Sporolactobacillus shoreae</name>
    <dbReference type="NCBI Taxonomy" id="1465501"/>
    <lineage>
        <taxon>Bacteria</taxon>
        <taxon>Bacillati</taxon>
        <taxon>Bacillota</taxon>
        <taxon>Bacilli</taxon>
        <taxon>Bacillales</taxon>
        <taxon>Sporolactobacillaceae</taxon>
        <taxon>Sporolactobacillus</taxon>
    </lineage>
</organism>
<evidence type="ECO:0000256" key="5">
    <source>
        <dbReference type="HAMAP-Rule" id="MF_02126"/>
    </source>
</evidence>
<sequence>MTLKRFEALRWASSFLKEHHRDENIGEILLENRLHLSRTDMLIENRELLTPEDEEWLKQRVTEHAIKGTPVQYMIGEAPFYGRTFKVTSDVLIPRQDTEELVYRCEKWTERYFPAGKNLSVCDIGTGSGAIAITLALEHPEWDVTAVDLSHRALAIARENASDLGAKVTFKQGDLLEPLKNEAFDLLVSNPPYISRPEMDELGDTVKNYEPHLALFGGDDGLDFYRKIIRELPAVLGPIRMIIAFEIGAGQGNAVSGLIRSAFPDQIESLSVEQDMAGLDRNVMAVLRKK</sequence>
<evidence type="ECO:0000256" key="1">
    <source>
        <dbReference type="ARBA" id="ARBA00022603"/>
    </source>
</evidence>
<dbReference type="InterPro" id="IPR040758">
    <property type="entry name" value="PrmC_N"/>
</dbReference>
<dbReference type="InterPro" id="IPR002052">
    <property type="entry name" value="DNA_methylase_N6_adenine_CS"/>
</dbReference>
<feature type="domain" description="Methyltransferase small" evidence="6">
    <location>
        <begin position="118"/>
        <end position="195"/>
    </location>
</feature>
<dbReference type="Pfam" id="PF05175">
    <property type="entry name" value="MTS"/>
    <property type="match status" value="1"/>
</dbReference>
<feature type="binding site" evidence="5">
    <location>
        <position position="190"/>
    </location>
    <ligand>
        <name>S-adenosyl-L-methionine</name>
        <dbReference type="ChEBI" id="CHEBI:59789"/>
    </ligand>
</feature>
<dbReference type="InterPro" id="IPR004556">
    <property type="entry name" value="HemK-like"/>
</dbReference>
<comment type="similarity">
    <text evidence="5">Belongs to the protein N5-glutamine methyltransferase family. PrmC subfamily.</text>
</comment>
<dbReference type="NCBIfam" id="TIGR03534">
    <property type="entry name" value="RF_mod_PrmC"/>
    <property type="match status" value="1"/>
</dbReference>
<evidence type="ECO:0000259" key="7">
    <source>
        <dbReference type="Pfam" id="PF17827"/>
    </source>
</evidence>
<evidence type="ECO:0000256" key="2">
    <source>
        <dbReference type="ARBA" id="ARBA00022679"/>
    </source>
</evidence>
<dbReference type="InterPro" id="IPR007848">
    <property type="entry name" value="Small_mtfrase_dom"/>
</dbReference>
<dbReference type="InterPro" id="IPR050320">
    <property type="entry name" value="N5-glutamine_MTase"/>
</dbReference>
<keyword evidence="3 5" id="KW-0949">S-adenosyl-L-methionine</keyword>
<gene>
    <name evidence="5 8" type="primary">prmC</name>
    <name evidence="8" type="ORF">E4665_01980</name>
</gene>
<comment type="function">
    <text evidence="5">Methylates the class 1 translation termination release factors RF1/PrfA and RF2/PrfB on the glutamine residue of the universally conserved GGQ motif.</text>
</comment>
<keyword evidence="2 5" id="KW-0808">Transferase</keyword>
<feature type="binding site" evidence="5">
    <location>
        <position position="148"/>
    </location>
    <ligand>
        <name>S-adenosyl-L-methionine</name>
        <dbReference type="ChEBI" id="CHEBI:59789"/>
    </ligand>
</feature>
<dbReference type="SUPFAM" id="SSF53335">
    <property type="entry name" value="S-adenosyl-L-methionine-dependent methyltransferases"/>
    <property type="match status" value="1"/>
</dbReference>
<dbReference type="GO" id="GO:0032259">
    <property type="term" value="P:methylation"/>
    <property type="evidence" value="ECO:0007669"/>
    <property type="project" value="UniProtKB-KW"/>
</dbReference>
<dbReference type="EMBL" id="SRJD01000002">
    <property type="protein sequence ID" value="TGA99742.1"/>
    <property type="molecule type" value="Genomic_DNA"/>
</dbReference>
<evidence type="ECO:0000313" key="8">
    <source>
        <dbReference type="EMBL" id="TGA99742.1"/>
    </source>
</evidence>
<keyword evidence="9" id="KW-1185">Reference proteome</keyword>
<feature type="domain" description="Release factor glutamine methyltransferase N-terminal" evidence="7">
    <location>
        <begin position="7"/>
        <end position="76"/>
    </location>
</feature>
<dbReference type="RefSeq" id="WP_135347138.1">
    <property type="nucleotide sequence ID" value="NZ_SRJD01000002.1"/>
</dbReference>
<protein>
    <recommendedName>
        <fullName evidence="5">Release factor glutamine methyltransferase</fullName>
        <shortName evidence="5">RF MTase</shortName>
        <ecNumber evidence="5">2.1.1.297</ecNumber>
    </recommendedName>
    <alternativeName>
        <fullName evidence="5">N5-glutamine methyltransferase PrmC</fullName>
    </alternativeName>
    <alternativeName>
        <fullName evidence="5">Protein-(glutamine-N5) MTase PrmC</fullName>
    </alternativeName>
    <alternativeName>
        <fullName evidence="5">Protein-glutamine N-methyltransferase PrmC</fullName>
    </alternativeName>
</protein>
<dbReference type="Proteomes" id="UP000298347">
    <property type="component" value="Unassembled WGS sequence"/>
</dbReference>
<name>A0A4Z0GTV7_9BACL</name>
<evidence type="ECO:0000259" key="6">
    <source>
        <dbReference type="Pfam" id="PF05175"/>
    </source>
</evidence>
<dbReference type="Gene3D" id="3.40.50.150">
    <property type="entry name" value="Vaccinia Virus protein VP39"/>
    <property type="match status" value="1"/>
</dbReference>
<dbReference type="Gene3D" id="1.10.8.10">
    <property type="entry name" value="DNA helicase RuvA subunit, C-terminal domain"/>
    <property type="match status" value="1"/>
</dbReference>
<evidence type="ECO:0000256" key="3">
    <source>
        <dbReference type="ARBA" id="ARBA00022691"/>
    </source>
</evidence>
<accession>A0A4Z0GTV7</accession>
<dbReference type="PANTHER" id="PTHR18895">
    <property type="entry name" value="HEMK METHYLTRANSFERASE"/>
    <property type="match status" value="1"/>
</dbReference>
<dbReference type="OrthoDB" id="9800643at2"/>
<dbReference type="Pfam" id="PF17827">
    <property type="entry name" value="PrmC_N"/>
    <property type="match status" value="1"/>
</dbReference>
<dbReference type="InterPro" id="IPR029063">
    <property type="entry name" value="SAM-dependent_MTases_sf"/>
</dbReference>
<dbReference type="NCBIfam" id="TIGR00536">
    <property type="entry name" value="hemK_fam"/>
    <property type="match status" value="1"/>
</dbReference>
<dbReference type="HAMAP" id="MF_02126">
    <property type="entry name" value="RF_methyltr_PrmC"/>
    <property type="match status" value="1"/>
</dbReference>
<keyword evidence="1 5" id="KW-0489">Methyltransferase</keyword>
<dbReference type="EC" id="2.1.1.297" evidence="5"/>
<reference evidence="8 9" key="1">
    <citation type="journal article" date="2015" name="Int. J. Syst. Evol. Microbiol.">
        <title>Sporolactobacillus shoreae sp. nov. and Sporolactobacillus spathodeae sp. nov., two spore-forming lactic acid bacteria isolated from tree barks in Thailand.</title>
        <authorList>
            <person name="Thamacharoensuk T."/>
            <person name="Kitahara M."/>
            <person name="Ohkuma M."/>
            <person name="Thongchul N."/>
            <person name="Tanasupawat S."/>
        </authorList>
    </citation>
    <scope>NUCLEOTIDE SEQUENCE [LARGE SCALE GENOMIC DNA]</scope>
    <source>
        <strain evidence="8 9">BK92</strain>
    </source>
</reference>
<comment type="catalytic activity">
    <reaction evidence="4 5">
        <text>L-glutaminyl-[peptide chain release factor] + S-adenosyl-L-methionine = N(5)-methyl-L-glutaminyl-[peptide chain release factor] + S-adenosyl-L-homocysteine + H(+)</text>
        <dbReference type="Rhea" id="RHEA:42896"/>
        <dbReference type="Rhea" id="RHEA-COMP:10271"/>
        <dbReference type="Rhea" id="RHEA-COMP:10272"/>
        <dbReference type="ChEBI" id="CHEBI:15378"/>
        <dbReference type="ChEBI" id="CHEBI:30011"/>
        <dbReference type="ChEBI" id="CHEBI:57856"/>
        <dbReference type="ChEBI" id="CHEBI:59789"/>
        <dbReference type="ChEBI" id="CHEBI:61891"/>
        <dbReference type="EC" id="2.1.1.297"/>
    </reaction>
</comment>
<evidence type="ECO:0000313" key="9">
    <source>
        <dbReference type="Proteomes" id="UP000298347"/>
    </source>
</evidence>
<dbReference type="InterPro" id="IPR019874">
    <property type="entry name" value="RF_methyltr_PrmC"/>
</dbReference>
<feature type="binding site" evidence="5">
    <location>
        <begin position="190"/>
        <end position="193"/>
    </location>
    <ligand>
        <name>substrate</name>
    </ligand>
</feature>
<comment type="caution">
    <text evidence="5">Lacks conserved residue(s) required for the propagation of feature annotation.</text>
</comment>
<dbReference type="CDD" id="cd02440">
    <property type="entry name" value="AdoMet_MTases"/>
    <property type="match status" value="1"/>
</dbReference>
<dbReference type="PANTHER" id="PTHR18895:SF74">
    <property type="entry name" value="MTRF1L RELEASE FACTOR GLUTAMINE METHYLTRANSFERASE"/>
    <property type="match status" value="1"/>
</dbReference>
<proteinExistence type="inferred from homology"/>
<dbReference type="GO" id="GO:0102559">
    <property type="term" value="F:peptide chain release factor N(5)-glutamine methyltransferase activity"/>
    <property type="evidence" value="ECO:0007669"/>
    <property type="project" value="UniProtKB-EC"/>
</dbReference>
<feature type="binding site" evidence="5">
    <location>
        <begin position="125"/>
        <end position="129"/>
    </location>
    <ligand>
        <name>S-adenosyl-L-methionine</name>
        <dbReference type="ChEBI" id="CHEBI:59789"/>
    </ligand>
</feature>
<comment type="caution">
    <text evidence="8">The sequence shown here is derived from an EMBL/GenBank/DDBJ whole genome shotgun (WGS) entry which is preliminary data.</text>
</comment>
<evidence type="ECO:0000256" key="4">
    <source>
        <dbReference type="ARBA" id="ARBA00048391"/>
    </source>
</evidence>
<dbReference type="AlphaFoldDB" id="A0A4Z0GTV7"/>
<dbReference type="GO" id="GO:0003676">
    <property type="term" value="F:nucleic acid binding"/>
    <property type="evidence" value="ECO:0007669"/>
    <property type="project" value="InterPro"/>
</dbReference>